<comment type="subcellular location">
    <subcellularLocation>
        <location evidence="1">Cell membrane</location>
        <topology evidence="1">Multi-pass membrane protein</topology>
    </subcellularLocation>
</comment>
<dbReference type="PROSITE" id="PS00154">
    <property type="entry name" value="ATPASE_E1_E2"/>
    <property type="match status" value="1"/>
</dbReference>
<feature type="region of interest" description="Disordered" evidence="23">
    <location>
        <begin position="86"/>
        <end position="118"/>
    </location>
</feature>
<dbReference type="STRING" id="633147.Olsu_1341"/>
<dbReference type="PROSITE" id="PS50846">
    <property type="entry name" value="HMA_2"/>
    <property type="match status" value="2"/>
</dbReference>
<dbReference type="InterPro" id="IPR006121">
    <property type="entry name" value="HMA_dom"/>
</dbReference>
<dbReference type="Pfam" id="PF00122">
    <property type="entry name" value="E1-E2_ATPase"/>
    <property type="match status" value="1"/>
</dbReference>
<evidence type="ECO:0000256" key="16">
    <source>
        <dbReference type="ARBA" id="ARBA00023008"/>
    </source>
</evidence>
<dbReference type="SFLD" id="SFLDG00002">
    <property type="entry name" value="C1.7:_P-type_atpase_like"/>
    <property type="match status" value="1"/>
</dbReference>
<keyword evidence="8 22" id="KW-0479">Metal-binding</keyword>
<feature type="transmembrane region" description="Helical" evidence="22">
    <location>
        <begin position="392"/>
        <end position="414"/>
    </location>
</feature>
<dbReference type="GO" id="GO:0055070">
    <property type="term" value="P:copper ion homeostasis"/>
    <property type="evidence" value="ECO:0007669"/>
    <property type="project" value="TreeGrafter"/>
</dbReference>
<organism evidence="25 26">
    <name type="scientific">Olsenella uli (strain ATCC 49627 / DSM 7084 / CCUG 31166 / CIP 109912 / JCM 12494 / LMG 11480 / NCIMB 702895 / VPI D76D-27C)</name>
    <name type="common">Lactobacillus uli</name>
    <dbReference type="NCBI Taxonomy" id="633147"/>
    <lineage>
        <taxon>Bacteria</taxon>
        <taxon>Bacillati</taxon>
        <taxon>Actinomycetota</taxon>
        <taxon>Coriobacteriia</taxon>
        <taxon>Coriobacteriales</taxon>
        <taxon>Atopobiaceae</taxon>
        <taxon>Olsenella</taxon>
    </lineage>
</organism>
<keyword evidence="13" id="KW-0460">Magnesium</keyword>
<dbReference type="InterPro" id="IPR023299">
    <property type="entry name" value="ATPase_P-typ_cyto_dom_N"/>
</dbReference>
<dbReference type="PROSITE" id="PS01047">
    <property type="entry name" value="HMA_1"/>
    <property type="match status" value="1"/>
</dbReference>
<sequence length="912" mass="93044">MKETLDITGMTCASCSARVGKAASGVPGVTEANVNLLKNSMELDYDGNPATVAAVVAAIDKAGYGASPRSAGAGAVAPGVAGAASDAASGMSPTGQGATSRDAASSSPSAFANPQANADKATRARRDQLLWSLVFGVPLFYLAMGPMLGWPEPPGLAGMEGMMASAVTQLLLATVVLFVNRSYFTRGFKTLAHLSPNMDSLIAIGSAASYAYSLVGVYQMALALGSMDMQGAHHAMMHGLYFDSASTILVLITLGKYFEARAKGKTTSAISALMDLAPKTATVVRDGAEVQLPTERVRAGETLVVRTGEAVPVDGVVTKGEALVDESAITGEPVPVQKAVGDSVTGATVTKGGWFQMEATAVGQDTALAGIIRLVDEATSTKAPIERVADRIAGVFVPAVIAVAVVTLLGWLVVFAPGDFAVAFNHAVSVLVISCPCALGLATPTAIMVGTERGAANGIMIKSAEALETACKLDVVVLDKTGTMTEGAPRVSDAVLADGVSEDELIGLTAAVERMSEHPLAAAIVSYADERNIASEADVHNFVQVAGGGLEADVAGHHVLVGNARLMADRGVGVGASGLAVRADEMAASAETPLFAAADGDVLGLFGVTDVVKPSSADAVSRLRALGVRTVMLTGDQAATARVIGARVGVDEVVAGVLPGQKEQKIRELQRGGDRVAMVGDGINDAPALARADVGIAIGAGTDVAIGSADIVLMHSDPADVATAIELSLSTMRNIKQNLFWALFYNAVCIPVAMGVLSPLGITLNPMVGAAAMGFSSVFVVSNALRLFRWEPRGSAAVPASAPTSPIPTTDRSGGASSVEAAQAGYGGNGDKGNDGKEKETHMKARTLSIEGMMCEHCAAHVTEALEAVRGVENVVVDLDSGTARLDAGLLVKDAALERAVEGAGYKVRGIE</sequence>
<name>E1QWE3_OLSUV</name>
<dbReference type="CDD" id="cd00371">
    <property type="entry name" value="HMA"/>
    <property type="match status" value="2"/>
</dbReference>
<keyword evidence="9" id="KW-0677">Repeat</keyword>
<keyword evidence="10 22" id="KW-0547">Nucleotide-binding</keyword>
<dbReference type="EMBL" id="CP002106">
    <property type="protein sequence ID" value="ADK68446.1"/>
    <property type="molecule type" value="Genomic_DNA"/>
</dbReference>
<dbReference type="InterPro" id="IPR027256">
    <property type="entry name" value="P-typ_ATPase_IB"/>
</dbReference>
<dbReference type="PANTHER" id="PTHR43520:SF8">
    <property type="entry name" value="P-TYPE CU(+) TRANSPORTER"/>
    <property type="match status" value="1"/>
</dbReference>
<dbReference type="PATRIC" id="fig|633147.7.peg.184"/>
<feature type="transmembrane region" description="Helical" evidence="22">
    <location>
        <begin position="420"/>
        <end position="443"/>
    </location>
</feature>
<dbReference type="PANTHER" id="PTHR43520">
    <property type="entry name" value="ATP7, ISOFORM B"/>
    <property type="match status" value="1"/>
</dbReference>
<dbReference type="InterPro" id="IPR044492">
    <property type="entry name" value="P_typ_ATPase_HD_dom"/>
</dbReference>
<keyword evidence="14" id="KW-1278">Translocase</keyword>
<evidence type="ECO:0000256" key="22">
    <source>
        <dbReference type="RuleBase" id="RU362081"/>
    </source>
</evidence>
<keyword evidence="6 22" id="KW-1003">Cell membrane</keyword>
<keyword evidence="12 22" id="KW-0067">ATP-binding</keyword>
<dbReference type="Proteomes" id="UP000000333">
    <property type="component" value="Chromosome"/>
</dbReference>
<dbReference type="Pfam" id="PF00403">
    <property type="entry name" value="HMA"/>
    <property type="match status" value="2"/>
</dbReference>
<dbReference type="Gene3D" id="3.40.50.1000">
    <property type="entry name" value="HAD superfamily/HAD-like"/>
    <property type="match status" value="1"/>
</dbReference>
<feature type="transmembrane region" description="Helical" evidence="22">
    <location>
        <begin position="240"/>
        <end position="258"/>
    </location>
</feature>
<evidence type="ECO:0000256" key="23">
    <source>
        <dbReference type="SAM" id="MobiDB-lite"/>
    </source>
</evidence>
<feature type="compositionally biased region" description="Low complexity" evidence="23">
    <location>
        <begin position="796"/>
        <end position="810"/>
    </location>
</feature>
<dbReference type="FunFam" id="2.70.150.10:FF:000020">
    <property type="entry name" value="Copper-exporting P-type ATPase A"/>
    <property type="match status" value="1"/>
</dbReference>
<keyword evidence="16" id="KW-0186">Copper</keyword>
<evidence type="ECO:0000256" key="9">
    <source>
        <dbReference type="ARBA" id="ARBA00022737"/>
    </source>
</evidence>
<feature type="compositionally biased region" description="Low complexity" evidence="23">
    <location>
        <begin position="98"/>
        <end position="118"/>
    </location>
</feature>
<dbReference type="SUPFAM" id="SSF55008">
    <property type="entry name" value="HMA, heavy metal-associated domain"/>
    <property type="match status" value="2"/>
</dbReference>
<evidence type="ECO:0000259" key="24">
    <source>
        <dbReference type="PROSITE" id="PS50846"/>
    </source>
</evidence>
<evidence type="ECO:0000256" key="5">
    <source>
        <dbReference type="ARBA" id="ARBA00022448"/>
    </source>
</evidence>
<reference evidence="25 26" key="1">
    <citation type="journal article" date="2010" name="Stand. Genomic Sci.">
        <title>Complete genome sequence of Olsenella uli type strain (VPI D76D-27C).</title>
        <authorList>
            <person name="Goker M."/>
            <person name="Held B."/>
            <person name="Lucas S."/>
            <person name="Nolan M."/>
            <person name="Yasawong M."/>
            <person name="Glavina Del Rio T."/>
            <person name="Tice H."/>
            <person name="Cheng J.F."/>
            <person name="Bruce D."/>
            <person name="Detter J.C."/>
            <person name="Tapia R."/>
            <person name="Han C."/>
            <person name="Goodwin L."/>
            <person name="Pitluck S."/>
            <person name="Liolios K."/>
            <person name="Ivanova N."/>
            <person name="Mavromatis K."/>
            <person name="Mikhailova N."/>
            <person name="Pati A."/>
            <person name="Chen A."/>
            <person name="Palaniappan K."/>
            <person name="Land M."/>
            <person name="Hauser L."/>
            <person name="Chang Y.J."/>
            <person name="Jeffries C.D."/>
            <person name="Rohde M."/>
            <person name="Sikorski J."/>
            <person name="Pukall R."/>
            <person name="Woyke T."/>
            <person name="Bristow J."/>
            <person name="Eisen J.A."/>
            <person name="Markowitz V."/>
            <person name="Hugenholtz P."/>
            <person name="Kyrpides N.C."/>
            <person name="Klenk H.P."/>
            <person name="Lapidus A."/>
        </authorList>
    </citation>
    <scope>NUCLEOTIDE SEQUENCE [LARGE SCALE GENOMIC DNA]</scope>
    <source>
        <strain evidence="26">ATCC 49627 / DSM 7084 / CIP 109912 / JCM 12494 / NCIMB 702895 / VPI D76D-27C</strain>
    </source>
</reference>
<evidence type="ECO:0000256" key="19">
    <source>
        <dbReference type="ARBA" id="ARBA00029719"/>
    </source>
</evidence>
<dbReference type="eggNOG" id="COG2217">
    <property type="taxonomic scope" value="Bacteria"/>
</dbReference>
<dbReference type="NCBIfam" id="TIGR01511">
    <property type="entry name" value="ATPase-IB1_Cu"/>
    <property type="match status" value="1"/>
</dbReference>
<comment type="catalytic activity">
    <reaction evidence="21">
        <text>Cu(+)(in) + ATP + H2O = Cu(+)(out) + ADP + phosphate + H(+)</text>
        <dbReference type="Rhea" id="RHEA:25792"/>
        <dbReference type="ChEBI" id="CHEBI:15377"/>
        <dbReference type="ChEBI" id="CHEBI:15378"/>
        <dbReference type="ChEBI" id="CHEBI:30616"/>
        <dbReference type="ChEBI" id="CHEBI:43474"/>
        <dbReference type="ChEBI" id="CHEBI:49552"/>
        <dbReference type="ChEBI" id="CHEBI:456216"/>
        <dbReference type="EC" id="7.2.2.8"/>
    </reaction>
</comment>
<feature type="transmembrane region" description="Helical" evidence="22">
    <location>
        <begin position="129"/>
        <end position="150"/>
    </location>
</feature>
<evidence type="ECO:0000256" key="7">
    <source>
        <dbReference type="ARBA" id="ARBA00022692"/>
    </source>
</evidence>
<dbReference type="PRINTS" id="PR00119">
    <property type="entry name" value="CATATPASE"/>
</dbReference>
<keyword evidence="11" id="KW-0187">Copper transport</keyword>
<dbReference type="GO" id="GO:0140581">
    <property type="term" value="F:P-type monovalent copper transporter activity"/>
    <property type="evidence" value="ECO:0007669"/>
    <property type="project" value="UniProtKB-EC"/>
</dbReference>
<feature type="transmembrane region" description="Helical" evidence="22">
    <location>
        <begin position="201"/>
        <end position="220"/>
    </location>
</feature>
<feature type="transmembrane region" description="Helical" evidence="22">
    <location>
        <begin position="162"/>
        <end position="180"/>
    </location>
</feature>
<feature type="domain" description="HMA" evidence="24">
    <location>
        <begin position="844"/>
        <end position="909"/>
    </location>
</feature>
<proteinExistence type="inferred from homology"/>
<dbReference type="GeneID" id="78512749"/>
<dbReference type="NCBIfam" id="TIGR00003">
    <property type="entry name" value="copper ion binding protein"/>
    <property type="match status" value="1"/>
</dbReference>
<evidence type="ECO:0000313" key="25">
    <source>
        <dbReference type="EMBL" id="ADK68446.1"/>
    </source>
</evidence>
<evidence type="ECO:0000256" key="13">
    <source>
        <dbReference type="ARBA" id="ARBA00022842"/>
    </source>
</evidence>
<evidence type="ECO:0000256" key="8">
    <source>
        <dbReference type="ARBA" id="ARBA00022723"/>
    </source>
</evidence>
<evidence type="ECO:0000256" key="2">
    <source>
        <dbReference type="ARBA" id="ARBA00006024"/>
    </source>
</evidence>
<dbReference type="FunFam" id="3.30.70.100:FF:000005">
    <property type="entry name" value="Copper-exporting P-type ATPase A"/>
    <property type="match status" value="1"/>
</dbReference>
<dbReference type="HOGENOM" id="CLU_001771_0_3_11"/>
<feature type="region of interest" description="Disordered" evidence="23">
    <location>
        <begin position="796"/>
        <end position="841"/>
    </location>
</feature>
<dbReference type="InterPro" id="IPR036163">
    <property type="entry name" value="HMA_dom_sf"/>
</dbReference>
<dbReference type="InterPro" id="IPR001757">
    <property type="entry name" value="P_typ_ATPase"/>
</dbReference>
<keyword evidence="15 22" id="KW-1133">Transmembrane helix</keyword>
<dbReference type="SUPFAM" id="SSF56784">
    <property type="entry name" value="HAD-like"/>
    <property type="match status" value="1"/>
</dbReference>
<dbReference type="KEGG" id="ols:Olsu_1341"/>
<evidence type="ECO:0000256" key="14">
    <source>
        <dbReference type="ARBA" id="ARBA00022967"/>
    </source>
</evidence>
<keyword evidence="5" id="KW-0813">Transport</keyword>
<feature type="transmembrane region" description="Helical" evidence="22">
    <location>
        <begin position="768"/>
        <end position="788"/>
    </location>
</feature>
<keyword evidence="26" id="KW-1185">Reference proteome</keyword>
<dbReference type="GO" id="GO:0016887">
    <property type="term" value="F:ATP hydrolysis activity"/>
    <property type="evidence" value="ECO:0007669"/>
    <property type="project" value="InterPro"/>
</dbReference>
<evidence type="ECO:0000256" key="12">
    <source>
        <dbReference type="ARBA" id="ARBA00022840"/>
    </source>
</evidence>
<dbReference type="NCBIfam" id="TIGR01494">
    <property type="entry name" value="ATPase_P-type"/>
    <property type="match status" value="1"/>
</dbReference>
<dbReference type="RefSeq" id="WP_013252198.1">
    <property type="nucleotide sequence ID" value="NC_014363.1"/>
</dbReference>
<dbReference type="Gene3D" id="3.30.70.100">
    <property type="match status" value="2"/>
</dbReference>
<evidence type="ECO:0000256" key="20">
    <source>
        <dbReference type="ARBA" id="ARBA00033239"/>
    </source>
</evidence>
<dbReference type="InterPro" id="IPR008250">
    <property type="entry name" value="ATPase_P-typ_transduc_dom_A_sf"/>
</dbReference>
<dbReference type="SUPFAM" id="SSF81665">
    <property type="entry name" value="Calcium ATPase, transmembrane domain M"/>
    <property type="match status" value="1"/>
</dbReference>
<evidence type="ECO:0000256" key="18">
    <source>
        <dbReference type="ARBA" id="ARBA00023136"/>
    </source>
</evidence>
<dbReference type="PRINTS" id="PR00120">
    <property type="entry name" value="HATPASE"/>
</dbReference>
<protein>
    <recommendedName>
        <fullName evidence="4">Copper-exporting P-type ATPase</fullName>
        <ecNumber evidence="3">7.2.2.8</ecNumber>
    </recommendedName>
    <alternativeName>
        <fullName evidence="19">Copper-exporting P-type ATPase A</fullName>
    </alternativeName>
    <alternativeName>
        <fullName evidence="20">Cu(+)-exporting ATPase</fullName>
    </alternativeName>
</protein>
<gene>
    <name evidence="25" type="ordered locus">Olsu_1341</name>
</gene>
<evidence type="ECO:0000256" key="15">
    <source>
        <dbReference type="ARBA" id="ARBA00022989"/>
    </source>
</evidence>
<dbReference type="EC" id="7.2.2.8" evidence="3"/>
<feature type="transmembrane region" description="Helical" evidence="22">
    <location>
        <begin position="739"/>
        <end position="762"/>
    </location>
</feature>
<dbReference type="GO" id="GO:0005507">
    <property type="term" value="F:copper ion binding"/>
    <property type="evidence" value="ECO:0007669"/>
    <property type="project" value="InterPro"/>
</dbReference>
<accession>E1QWE3</accession>
<feature type="compositionally biased region" description="Basic and acidic residues" evidence="23">
    <location>
        <begin position="832"/>
        <end position="841"/>
    </location>
</feature>
<evidence type="ECO:0000256" key="6">
    <source>
        <dbReference type="ARBA" id="ARBA00022475"/>
    </source>
</evidence>
<dbReference type="SFLD" id="SFLDF00027">
    <property type="entry name" value="p-type_atpase"/>
    <property type="match status" value="1"/>
</dbReference>
<keyword evidence="18 22" id="KW-0472">Membrane</keyword>
<keyword evidence="7 22" id="KW-0812">Transmembrane</keyword>
<keyword evidence="17" id="KW-0406">Ion transport</keyword>
<evidence type="ECO:0000256" key="4">
    <source>
        <dbReference type="ARBA" id="ARBA00015102"/>
    </source>
</evidence>
<comment type="similarity">
    <text evidence="2 22">Belongs to the cation transport ATPase (P-type) (TC 3.A.3) family. Type IB subfamily.</text>
</comment>
<dbReference type="InterPro" id="IPR018303">
    <property type="entry name" value="ATPase_P-typ_P_site"/>
</dbReference>
<dbReference type="NCBIfam" id="TIGR01525">
    <property type="entry name" value="ATPase-IB_hvy"/>
    <property type="match status" value="1"/>
</dbReference>
<dbReference type="InterPro" id="IPR059000">
    <property type="entry name" value="ATPase_P-type_domA"/>
</dbReference>
<dbReference type="Gene3D" id="2.70.150.10">
    <property type="entry name" value="Calcium-transporting ATPase, cytoplasmic transduction domain A"/>
    <property type="match status" value="1"/>
</dbReference>
<dbReference type="AlphaFoldDB" id="E1QWE3"/>
<dbReference type="Gene3D" id="3.40.1110.10">
    <property type="entry name" value="Calcium-transporting ATPase, cytoplasmic domain N"/>
    <property type="match status" value="1"/>
</dbReference>
<evidence type="ECO:0000313" key="26">
    <source>
        <dbReference type="Proteomes" id="UP000000333"/>
    </source>
</evidence>
<evidence type="ECO:0000256" key="10">
    <source>
        <dbReference type="ARBA" id="ARBA00022741"/>
    </source>
</evidence>
<dbReference type="InterPro" id="IPR023214">
    <property type="entry name" value="HAD_sf"/>
</dbReference>
<dbReference type="InterPro" id="IPR006122">
    <property type="entry name" value="HMA_Cu_ion-bd"/>
</dbReference>
<dbReference type="GO" id="GO:0005524">
    <property type="term" value="F:ATP binding"/>
    <property type="evidence" value="ECO:0007669"/>
    <property type="project" value="UniProtKB-UniRule"/>
</dbReference>
<feature type="domain" description="HMA" evidence="24">
    <location>
        <begin position="1"/>
        <end position="67"/>
    </location>
</feature>
<dbReference type="InterPro" id="IPR017969">
    <property type="entry name" value="Heavy-metal-associated_CS"/>
</dbReference>
<dbReference type="SUPFAM" id="SSF81653">
    <property type="entry name" value="Calcium ATPase, transduction domain A"/>
    <property type="match status" value="1"/>
</dbReference>
<dbReference type="Pfam" id="PF00702">
    <property type="entry name" value="Hydrolase"/>
    <property type="match status" value="1"/>
</dbReference>
<dbReference type="InterPro" id="IPR023298">
    <property type="entry name" value="ATPase_P-typ_TM_dom_sf"/>
</dbReference>
<dbReference type="SFLD" id="SFLDS00003">
    <property type="entry name" value="Haloacid_Dehalogenase"/>
    <property type="match status" value="1"/>
</dbReference>
<evidence type="ECO:0000256" key="17">
    <source>
        <dbReference type="ARBA" id="ARBA00023065"/>
    </source>
</evidence>
<evidence type="ECO:0000256" key="1">
    <source>
        <dbReference type="ARBA" id="ARBA00004651"/>
    </source>
</evidence>
<dbReference type="GO" id="GO:0005886">
    <property type="term" value="C:plasma membrane"/>
    <property type="evidence" value="ECO:0007669"/>
    <property type="project" value="UniProtKB-SubCell"/>
</dbReference>
<dbReference type="GO" id="GO:0043682">
    <property type="term" value="F:P-type divalent copper transporter activity"/>
    <property type="evidence" value="ECO:0007669"/>
    <property type="project" value="TreeGrafter"/>
</dbReference>
<evidence type="ECO:0000256" key="21">
    <source>
        <dbReference type="ARBA" id="ARBA00049289"/>
    </source>
</evidence>
<evidence type="ECO:0000256" key="3">
    <source>
        <dbReference type="ARBA" id="ARBA00012517"/>
    </source>
</evidence>
<dbReference type="InterPro" id="IPR036412">
    <property type="entry name" value="HAD-like_sf"/>
</dbReference>
<dbReference type="CDD" id="cd02094">
    <property type="entry name" value="P-type_ATPase_Cu-like"/>
    <property type="match status" value="1"/>
</dbReference>
<dbReference type="OrthoDB" id="7059309at2"/>
<evidence type="ECO:0000256" key="11">
    <source>
        <dbReference type="ARBA" id="ARBA00022796"/>
    </source>
</evidence>